<name>A0A8T5GEY8_9ARCH</name>
<dbReference type="EMBL" id="JABJNZ010000037">
    <property type="protein sequence ID" value="MBT4870472.1"/>
    <property type="molecule type" value="Genomic_DNA"/>
</dbReference>
<evidence type="ECO:0000313" key="2">
    <source>
        <dbReference type="Proteomes" id="UP000722459"/>
    </source>
</evidence>
<reference evidence="1" key="1">
    <citation type="journal article" date="2021" name="ISME J.">
        <title>Mercury methylation by metabolically versatile and cosmopolitan marine bacteria.</title>
        <authorList>
            <person name="Lin H."/>
            <person name="Ascher D.B."/>
            <person name="Myung Y."/>
            <person name="Lamborg C.H."/>
            <person name="Hallam S.J."/>
            <person name="Gionfriddo C.M."/>
            <person name="Holt K.E."/>
            <person name="Moreau J.W."/>
        </authorList>
    </citation>
    <scope>NUCLEOTIDE SEQUENCE</scope>
    <source>
        <strain evidence="1">SI075_bin30</strain>
    </source>
</reference>
<dbReference type="AlphaFoldDB" id="A0A8T5GEY8"/>
<protein>
    <submittedName>
        <fullName evidence="1">Uncharacterized protein</fullName>
    </submittedName>
</protein>
<accession>A0A8T5GEY8</accession>
<sequence>MVQASLINSTSEIAEVTFLEKNSCLKFSHLISQVYTEGKGVHATYYLDYNTSVFASEKIVKVNEQFCYFIAKTNDVNLVVGEVVIDNNGVVRFFQ</sequence>
<dbReference type="Proteomes" id="UP000722459">
    <property type="component" value="Unassembled WGS sequence"/>
</dbReference>
<gene>
    <name evidence="1" type="ORF">HON47_02780</name>
</gene>
<organism evidence="1 2">
    <name type="scientific">Candidatus Iainarchaeum sp</name>
    <dbReference type="NCBI Taxonomy" id="3101447"/>
    <lineage>
        <taxon>Archaea</taxon>
        <taxon>Candidatus Iainarchaeota</taxon>
        <taxon>Candidatus Iainarchaeia</taxon>
        <taxon>Candidatus Iainarchaeales</taxon>
        <taxon>Candidatus Iainarchaeaceae</taxon>
        <taxon>Candidatus Iainarchaeum</taxon>
    </lineage>
</organism>
<evidence type="ECO:0000313" key="1">
    <source>
        <dbReference type="EMBL" id="MBT4870472.1"/>
    </source>
</evidence>
<proteinExistence type="predicted"/>
<comment type="caution">
    <text evidence="1">The sequence shown here is derived from an EMBL/GenBank/DDBJ whole genome shotgun (WGS) entry which is preliminary data.</text>
</comment>